<name>A0A6A3N092_9STRA</name>
<evidence type="ECO:0000313" key="3">
    <source>
        <dbReference type="EMBL" id="KAE9344929.1"/>
    </source>
</evidence>
<comment type="caution">
    <text evidence="1">The sequence shown here is derived from an EMBL/GenBank/DDBJ whole genome shotgun (WGS) entry which is preliminary data.</text>
</comment>
<protein>
    <submittedName>
        <fullName evidence="1">Uncharacterized protein</fullName>
    </submittedName>
</protein>
<dbReference type="AlphaFoldDB" id="A0A6A3N092"/>
<evidence type="ECO:0000313" key="2">
    <source>
        <dbReference type="EMBL" id="KAE9039213.1"/>
    </source>
</evidence>
<dbReference type="EMBL" id="QXFU01000391">
    <property type="protein sequence ID" value="KAE9034769.1"/>
    <property type="molecule type" value="Genomic_DNA"/>
</dbReference>
<evidence type="ECO:0000313" key="6">
    <source>
        <dbReference type="Proteomes" id="UP000435112"/>
    </source>
</evidence>
<sequence>MGYVMLVISPRGYIMLSDAPKDKTAPMTTIGTGLGESFLTSGSDSQYP</sequence>
<dbReference type="Proteomes" id="UP000429607">
    <property type="component" value="Unassembled WGS sequence"/>
</dbReference>
<gene>
    <name evidence="2" type="ORF">PR001_g7607</name>
    <name evidence="1" type="ORF">PR002_g7938</name>
    <name evidence="3" type="ORF">PR003_g8205</name>
</gene>
<dbReference type="EMBL" id="QXFV01000384">
    <property type="protein sequence ID" value="KAE9039213.1"/>
    <property type="molecule type" value="Genomic_DNA"/>
</dbReference>
<dbReference type="Proteomes" id="UP000434957">
    <property type="component" value="Unassembled WGS sequence"/>
</dbReference>
<reference evidence="4 6" key="1">
    <citation type="submission" date="2018-09" db="EMBL/GenBank/DDBJ databases">
        <title>Genomic investigation of the strawberry pathogen Phytophthora fragariae indicates pathogenicity is determined by transcriptional variation in three key races.</title>
        <authorList>
            <person name="Adams T.M."/>
            <person name="Armitage A.D."/>
            <person name="Sobczyk M.K."/>
            <person name="Bates H.J."/>
            <person name="Dunwell J.M."/>
            <person name="Nellist C.F."/>
            <person name="Harrison R.J."/>
        </authorList>
    </citation>
    <scope>NUCLEOTIDE SEQUENCE [LARGE SCALE GENOMIC DNA]</scope>
    <source>
        <strain evidence="2 4">SCRP249</strain>
        <strain evidence="1 6">SCRP324</strain>
        <strain evidence="3 5">SCRP333</strain>
    </source>
</reference>
<evidence type="ECO:0000313" key="5">
    <source>
        <dbReference type="Proteomes" id="UP000434957"/>
    </source>
</evidence>
<organism evidence="1 6">
    <name type="scientific">Phytophthora rubi</name>
    <dbReference type="NCBI Taxonomy" id="129364"/>
    <lineage>
        <taxon>Eukaryota</taxon>
        <taxon>Sar</taxon>
        <taxon>Stramenopiles</taxon>
        <taxon>Oomycota</taxon>
        <taxon>Peronosporomycetes</taxon>
        <taxon>Peronosporales</taxon>
        <taxon>Peronosporaceae</taxon>
        <taxon>Phytophthora</taxon>
    </lineage>
</organism>
<evidence type="ECO:0000313" key="4">
    <source>
        <dbReference type="Proteomes" id="UP000429607"/>
    </source>
</evidence>
<evidence type="ECO:0000313" key="1">
    <source>
        <dbReference type="EMBL" id="KAE9034769.1"/>
    </source>
</evidence>
<dbReference type="Proteomes" id="UP000435112">
    <property type="component" value="Unassembled WGS sequence"/>
</dbReference>
<proteinExistence type="predicted"/>
<dbReference type="EMBL" id="QXFT01000403">
    <property type="protein sequence ID" value="KAE9344929.1"/>
    <property type="molecule type" value="Genomic_DNA"/>
</dbReference>
<accession>A0A6A3N092</accession>
<keyword evidence="5" id="KW-1185">Reference proteome</keyword>
<dbReference type="OrthoDB" id="10251652at2759"/>